<evidence type="ECO:0000313" key="2">
    <source>
        <dbReference type="EMBL" id="KAK7397445.1"/>
    </source>
</evidence>
<reference evidence="2 3" key="1">
    <citation type="submission" date="2024-01" db="EMBL/GenBank/DDBJ databases">
        <title>The genomes of 5 underutilized Papilionoideae crops provide insights into root nodulation and disease resistanc.</title>
        <authorList>
            <person name="Jiang F."/>
        </authorList>
    </citation>
    <scope>NUCLEOTIDE SEQUENCE [LARGE SCALE GENOMIC DNA]</scope>
    <source>
        <strain evidence="2">DUOXIRENSHENG_FW03</strain>
        <tissue evidence="2">Leaves</tissue>
    </source>
</reference>
<name>A0AAN9SJN2_PSOTE</name>
<dbReference type="Proteomes" id="UP001386955">
    <property type="component" value="Unassembled WGS sequence"/>
</dbReference>
<keyword evidence="3" id="KW-1185">Reference proteome</keyword>
<evidence type="ECO:0000256" key="1">
    <source>
        <dbReference type="SAM" id="MobiDB-lite"/>
    </source>
</evidence>
<gene>
    <name evidence="2" type="ORF">VNO78_18617</name>
</gene>
<dbReference type="EMBL" id="JAYMYS010000004">
    <property type="protein sequence ID" value="KAK7397445.1"/>
    <property type="molecule type" value="Genomic_DNA"/>
</dbReference>
<feature type="region of interest" description="Disordered" evidence="1">
    <location>
        <begin position="96"/>
        <end position="122"/>
    </location>
</feature>
<dbReference type="AlphaFoldDB" id="A0AAN9SJN2"/>
<protein>
    <submittedName>
        <fullName evidence="2">Uncharacterized protein</fullName>
    </submittedName>
</protein>
<evidence type="ECO:0000313" key="3">
    <source>
        <dbReference type="Proteomes" id="UP001386955"/>
    </source>
</evidence>
<accession>A0AAN9SJN2</accession>
<organism evidence="2 3">
    <name type="scientific">Psophocarpus tetragonolobus</name>
    <name type="common">Winged bean</name>
    <name type="synonym">Dolichos tetragonolobus</name>
    <dbReference type="NCBI Taxonomy" id="3891"/>
    <lineage>
        <taxon>Eukaryota</taxon>
        <taxon>Viridiplantae</taxon>
        <taxon>Streptophyta</taxon>
        <taxon>Embryophyta</taxon>
        <taxon>Tracheophyta</taxon>
        <taxon>Spermatophyta</taxon>
        <taxon>Magnoliopsida</taxon>
        <taxon>eudicotyledons</taxon>
        <taxon>Gunneridae</taxon>
        <taxon>Pentapetalae</taxon>
        <taxon>rosids</taxon>
        <taxon>fabids</taxon>
        <taxon>Fabales</taxon>
        <taxon>Fabaceae</taxon>
        <taxon>Papilionoideae</taxon>
        <taxon>50 kb inversion clade</taxon>
        <taxon>NPAAA clade</taxon>
        <taxon>indigoferoid/millettioid clade</taxon>
        <taxon>Phaseoleae</taxon>
        <taxon>Psophocarpus</taxon>
    </lineage>
</organism>
<sequence>MADETRMLEMAELVRLLVLTSSMVPIKWVNKVKINGKMERISLVEGVNSGINPCNQCKFILDAKEKSSIHGDSWSSVVSKWEGYSAVVGGSITKLVDSRDDPAEGGSEDGRAQPETVQAEGGSLQAAMREDISFGSLDFQLAYSFKGMQSIEIAHRPIKIKGQLVRL</sequence>
<comment type="caution">
    <text evidence="2">The sequence shown here is derived from an EMBL/GenBank/DDBJ whole genome shotgun (WGS) entry which is preliminary data.</text>
</comment>
<proteinExistence type="predicted"/>
<feature type="compositionally biased region" description="Basic and acidic residues" evidence="1">
    <location>
        <begin position="96"/>
        <end position="112"/>
    </location>
</feature>